<evidence type="ECO:0000256" key="8">
    <source>
        <dbReference type="RuleBase" id="RU003738"/>
    </source>
</evidence>
<dbReference type="InterPro" id="IPR002986">
    <property type="entry name" value="DAP_deCOOHase_LysA"/>
</dbReference>
<keyword evidence="2 5" id="KW-0210">Decarboxylase</keyword>
<comment type="function">
    <text evidence="5">Specifically catalyzes the decarboxylation of meso-diaminopimelate (meso-DAP) to L-lysine.</text>
</comment>
<dbReference type="GO" id="GO:0030170">
    <property type="term" value="F:pyridoxal phosphate binding"/>
    <property type="evidence" value="ECO:0007669"/>
    <property type="project" value="UniProtKB-UniRule"/>
</dbReference>
<dbReference type="SUPFAM" id="SSF50621">
    <property type="entry name" value="Alanine racemase C-terminal domain-like"/>
    <property type="match status" value="1"/>
</dbReference>
<evidence type="ECO:0000256" key="6">
    <source>
        <dbReference type="NCBIfam" id="TIGR01048"/>
    </source>
</evidence>
<evidence type="ECO:0000256" key="1">
    <source>
        <dbReference type="ARBA" id="ARBA00001933"/>
    </source>
</evidence>
<dbReference type="InterPro" id="IPR022643">
    <property type="entry name" value="De-COase2_C"/>
</dbReference>
<dbReference type="Pfam" id="PF02784">
    <property type="entry name" value="Orn_Arg_deC_N"/>
    <property type="match status" value="1"/>
</dbReference>
<keyword evidence="12" id="KW-1185">Reference proteome</keyword>
<evidence type="ECO:0000313" key="11">
    <source>
        <dbReference type="EMBL" id="KKK35643.1"/>
    </source>
</evidence>
<dbReference type="InterPro" id="IPR000183">
    <property type="entry name" value="Orn/DAP/Arg_de-COase"/>
</dbReference>
<dbReference type="Pfam" id="PF00278">
    <property type="entry name" value="Orn_DAP_Arg_deC"/>
    <property type="match status" value="1"/>
</dbReference>
<dbReference type="GO" id="GO:0009089">
    <property type="term" value="P:lysine biosynthetic process via diaminopimelate"/>
    <property type="evidence" value="ECO:0007669"/>
    <property type="project" value="UniProtKB-UniRule"/>
</dbReference>
<comment type="cofactor">
    <cofactor evidence="1 5 7 8">
        <name>pyridoxal 5'-phosphate</name>
        <dbReference type="ChEBI" id="CHEBI:597326"/>
    </cofactor>
</comment>
<feature type="domain" description="Orn/DAP/Arg decarboxylase 2 C-terminal" evidence="9">
    <location>
        <begin position="29"/>
        <end position="376"/>
    </location>
</feature>
<feature type="binding site" evidence="5">
    <location>
        <position position="349"/>
    </location>
    <ligand>
        <name>substrate</name>
    </ligand>
</feature>
<comment type="subunit">
    <text evidence="5">Homodimer.</text>
</comment>
<evidence type="ECO:0000256" key="5">
    <source>
        <dbReference type="HAMAP-Rule" id="MF_02120"/>
    </source>
</evidence>
<feature type="binding site" evidence="5">
    <location>
        <position position="318"/>
    </location>
    <ligand>
        <name>substrate</name>
    </ligand>
</feature>
<dbReference type="FunFam" id="3.20.20.10:FF:000003">
    <property type="entry name" value="Diaminopimelate decarboxylase"/>
    <property type="match status" value="1"/>
</dbReference>
<evidence type="ECO:0000313" key="12">
    <source>
        <dbReference type="Proteomes" id="UP000034287"/>
    </source>
</evidence>
<evidence type="ECO:0000256" key="2">
    <source>
        <dbReference type="ARBA" id="ARBA00022793"/>
    </source>
</evidence>
<dbReference type="Gene3D" id="2.40.37.10">
    <property type="entry name" value="Lyase, Ornithine Decarboxylase, Chain A, domain 1"/>
    <property type="match status" value="1"/>
</dbReference>
<proteinExistence type="inferred from homology"/>
<organism evidence="11 12">
    <name type="scientific">Salinicoccus sediminis</name>
    <dbReference type="NCBI Taxonomy" id="1432562"/>
    <lineage>
        <taxon>Bacteria</taxon>
        <taxon>Bacillati</taxon>
        <taxon>Bacillota</taxon>
        <taxon>Bacilli</taxon>
        <taxon>Bacillales</taxon>
        <taxon>Staphylococcaceae</taxon>
        <taxon>Salinicoccus</taxon>
    </lineage>
</organism>
<comment type="caution">
    <text evidence="11">The sequence shown here is derived from an EMBL/GenBank/DDBJ whole genome shotgun (WGS) entry which is preliminary data.</text>
</comment>
<comment type="pathway">
    <text evidence="5 8">Amino-acid biosynthesis; L-lysine biosynthesis via DAP pathway; L-lysine from DL-2,6-diaminopimelate: step 1/1.</text>
</comment>
<feature type="binding site" evidence="5">
    <location>
        <position position="378"/>
    </location>
    <ligand>
        <name>substrate</name>
    </ligand>
</feature>
<keyword evidence="5" id="KW-0028">Amino-acid biosynthesis</keyword>
<dbReference type="HAMAP" id="MF_02120">
    <property type="entry name" value="LysA"/>
    <property type="match status" value="1"/>
</dbReference>
<dbReference type="PANTHER" id="PTHR43727:SF2">
    <property type="entry name" value="GROUP IV DECARBOXYLASE"/>
    <property type="match status" value="1"/>
</dbReference>
<dbReference type="InterPro" id="IPR009006">
    <property type="entry name" value="Ala_racemase/Decarboxylase_C"/>
</dbReference>
<dbReference type="EC" id="4.1.1.20" evidence="5 6"/>
<feature type="modified residue" description="N6-(pyridoxal phosphate)lysine" evidence="5 7">
    <location>
        <position position="61"/>
    </location>
</feature>
<accession>A0A0M2SN67</accession>
<feature type="binding site" evidence="5">
    <location>
        <position position="281"/>
    </location>
    <ligand>
        <name>substrate</name>
    </ligand>
</feature>
<dbReference type="GO" id="GO:0008836">
    <property type="term" value="F:diaminopimelate decarboxylase activity"/>
    <property type="evidence" value="ECO:0007669"/>
    <property type="project" value="UniProtKB-UniRule"/>
</dbReference>
<dbReference type="AlphaFoldDB" id="A0A0M2SN67"/>
<evidence type="ECO:0000256" key="3">
    <source>
        <dbReference type="ARBA" id="ARBA00022898"/>
    </source>
</evidence>
<dbReference type="CDD" id="cd06828">
    <property type="entry name" value="PLPDE_III_DapDC"/>
    <property type="match status" value="1"/>
</dbReference>
<name>A0A0M2SN67_9STAP</name>
<evidence type="ECO:0000259" key="10">
    <source>
        <dbReference type="Pfam" id="PF02784"/>
    </source>
</evidence>
<comment type="similarity">
    <text evidence="5">Belongs to the Orn/Lys/Arg decarboxylase class-II family. LysA subfamily.</text>
</comment>
<reference evidence="11 12" key="1">
    <citation type="submission" date="2015-04" db="EMBL/GenBank/DDBJ databases">
        <title>Taxonomic description and genome sequence of Salinicoccus sediminis sp. nov., a novel hyper halotolerant bacterium isolated from marine sediment.</title>
        <authorList>
            <person name="Mathan Kumar R."/>
            <person name="Kaur G."/>
            <person name="Kumar N."/>
            <person name="Kumar A."/>
            <person name="Singh N.K."/>
            <person name="Kaur N."/>
            <person name="Mayilraj S."/>
        </authorList>
    </citation>
    <scope>NUCLEOTIDE SEQUENCE [LARGE SCALE GENOMIC DNA]</scope>
    <source>
        <strain evidence="11 12">SV-16</strain>
    </source>
</reference>
<feature type="binding site" evidence="5">
    <location>
        <position position="236"/>
    </location>
    <ligand>
        <name>pyridoxal 5'-phosphate</name>
        <dbReference type="ChEBI" id="CHEBI:597326"/>
    </ligand>
</feature>
<sequence>MTLEYINNELSVNGNGLTGIAREYGTPLFVYDENMIRSQCRKYHRVLEEAGLDYSISYASKAFTSVQMVKLLAEEKMKLDVVSQGELYTALKAGFNARDIHFHGNNKTAQEVEYALASGIGLIVVDALDEVALIDSIATGKIDVLLRINPGVDVDTHEFIQTGQEDSKFGLSIHNGSALEAVDAIKESRHLNFRGIHYHLGSQLSTESPFLNALEAVYSWLSDSSLDIEVLNMGGGYGVKYVEDDRRFPIESGFRSITGKLKRLAEKYGYPLPHVMIEPGRSIIAEAGTTVYEVGVIKEIPGITKYVSIDGGMSDHLRTPLYDAQYEVIPVNRTEGGDTEANVVGKLCESGDIIGKHLAVPADLKRGDLLAVKTTGAYHYSMASNYNQMAKPAVVFVDDQETRPVIRRQTLGQLIENDVL</sequence>
<dbReference type="OrthoDB" id="9802241at2"/>
<dbReference type="Proteomes" id="UP000034287">
    <property type="component" value="Unassembled WGS sequence"/>
</dbReference>
<dbReference type="EMBL" id="LAYZ01000001">
    <property type="protein sequence ID" value="KKK35643.1"/>
    <property type="molecule type" value="Genomic_DNA"/>
</dbReference>
<dbReference type="STRING" id="1432562.WN59_02110"/>
<dbReference type="InterPro" id="IPR022644">
    <property type="entry name" value="De-COase2_N"/>
</dbReference>
<evidence type="ECO:0000259" key="9">
    <source>
        <dbReference type="Pfam" id="PF00278"/>
    </source>
</evidence>
<feature type="active site" description="Proton donor" evidence="7">
    <location>
        <position position="348"/>
    </location>
</feature>
<dbReference type="UniPathway" id="UPA00034">
    <property type="reaction ID" value="UER00027"/>
</dbReference>
<dbReference type="SUPFAM" id="SSF51419">
    <property type="entry name" value="PLP-binding barrel"/>
    <property type="match status" value="1"/>
</dbReference>
<dbReference type="Gene3D" id="3.20.20.10">
    <property type="entry name" value="Alanine racemase"/>
    <property type="match status" value="1"/>
</dbReference>
<feature type="binding site" evidence="5">
    <location>
        <position position="322"/>
    </location>
    <ligand>
        <name>substrate</name>
    </ligand>
</feature>
<protein>
    <recommendedName>
        <fullName evidence="5 6">Diaminopimelate decarboxylase</fullName>
        <shortName evidence="5">DAP decarboxylase</shortName>
        <shortName evidence="5">DAPDC</shortName>
        <ecNumber evidence="5 6">4.1.1.20</ecNumber>
    </recommendedName>
</protein>
<keyword evidence="5 8" id="KW-0457">Lysine biosynthesis</keyword>
<dbReference type="RefSeq" id="WP_046511808.1">
    <property type="nucleotide sequence ID" value="NZ_LAYZ01000001.1"/>
</dbReference>
<dbReference type="PRINTS" id="PR01181">
    <property type="entry name" value="DAPDCRBXLASE"/>
</dbReference>
<evidence type="ECO:0000256" key="7">
    <source>
        <dbReference type="PIRSR" id="PIRSR600183-50"/>
    </source>
</evidence>
<evidence type="ECO:0000256" key="4">
    <source>
        <dbReference type="ARBA" id="ARBA00023239"/>
    </source>
</evidence>
<feature type="domain" description="Orn/DAP/Arg decarboxylase 2 N-terminal" evidence="10">
    <location>
        <begin position="36"/>
        <end position="285"/>
    </location>
</feature>
<dbReference type="PATRIC" id="fig|1432562.3.peg.433"/>
<dbReference type="PRINTS" id="PR01179">
    <property type="entry name" value="ODADCRBXLASE"/>
</dbReference>
<dbReference type="InterPro" id="IPR029066">
    <property type="entry name" value="PLP-binding_barrel"/>
</dbReference>
<keyword evidence="4 5" id="KW-0456">Lyase</keyword>
<feature type="binding site" evidence="5">
    <location>
        <begin position="278"/>
        <end position="281"/>
    </location>
    <ligand>
        <name>pyridoxal 5'-phosphate</name>
        <dbReference type="ChEBI" id="CHEBI:597326"/>
    </ligand>
</feature>
<gene>
    <name evidence="5" type="primary">lysA</name>
    <name evidence="11" type="ORF">WN59_02110</name>
</gene>
<dbReference type="PANTHER" id="PTHR43727">
    <property type="entry name" value="DIAMINOPIMELATE DECARBOXYLASE"/>
    <property type="match status" value="1"/>
</dbReference>
<keyword evidence="3 5" id="KW-0663">Pyridoxal phosphate</keyword>
<comment type="catalytic activity">
    <reaction evidence="5 8">
        <text>meso-2,6-diaminopimelate + H(+) = L-lysine + CO2</text>
        <dbReference type="Rhea" id="RHEA:15101"/>
        <dbReference type="ChEBI" id="CHEBI:15378"/>
        <dbReference type="ChEBI" id="CHEBI:16526"/>
        <dbReference type="ChEBI" id="CHEBI:32551"/>
        <dbReference type="ChEBI" id="CHEBI:57791"/>
        <dbReference type="EC" id="4.1.1.20"/>
    </reaction>
</comment>
<feature type="binding site" evidence="5">
    <location>
        <position position="378"/>
    </location>
    <ligand>
        <name>pyridoxal 5'-phosphate</name>
        <dbReference type="ChEBI" id="CHEBI:597326"/>
    </ligand>
</feature>
<dbReference type="NCBIfam" id="TIGR01048">
    <property type="entry name" value="lysA"/>
    <property type="match status" value="1"/>
</dbReference>